<sequence>MKITNIPVDLLRQPQWNPNQMDGDNLTKLGRSIDRYGLVQNLVVRRMEDGTYEMLAGNQRLQVLSRSGINEVPCVVVELGDGEARLLCQALNRVHGEDDLGLRAELLRRVLEELPEEEVLAILPDTRLGLEALVNLGRDSMDDYLKNWQAAQAVRLKHLQFQVTGQQLEAVEEALARLTPEASNGRDSSPNTRGTALYLLCRRYLEMSGSL</sequence>
<dbReference type="InterPro" id="IPR036086">
    <property type="entry name" value="ParB/Sulfiredoxin_sf"/>
</dbReference>
<dbReference type="InterPro" id="IPR050336">
    <property type="entry name" value="Chromosome_partition/occlusion"/>
</dbReference>
<dbReference type="GO" id="GO:0007059">
    <property type="term" value="P:chromosome segregation"/>
    <property type="evidence" value="ECO:0007669"/>
    <property type="project" value="TreeGrafter"/>
</dbReference>
<accession>B3T0G1</accession>
<dbReference type="SUPFAM" id="SSF110849">
    <property type="entry name" value="ParB/Sulfiredoxin"/>
    <property type="match status" value="1"/>
</dbReference>
<gene>
    <name evidence="2" type="ORF">ALOHA_HF4000005H07ctg2g14</name>
</gene>
<protein>
    <submittedName>
        <fullName evidence="2">Putative ParB-like nuclease domain protein</fullName>
    </submittedName>
</protein>
<reference evidence="2" key="1">
    <citation type="journal article" date="2008" name="ISME J.">
        <title>Genomic patterns of recombination, clonal divergence and environment in marine microbial populations.</title>
        <authorList>
            <person name="Konstantinidis K.T."/>
            <person name="Delong E.F."/>
        </authorList>
    </citation>
    <scope>NUCLEOTIDE SEQUENCE</scope>
</reference>
<dbReference type="Gene3D" id="3.90.1530.10">
    <property type="entry name" value="Conserved hypothetical protein from pyrococcus furiosus pfu- 392566-001, ParB domain"/>
    <property type="match status" value="1"/>
</dbReference>
<dbReference type="InterPro" id="IPR003115">
    <property type="entry name" value="ParB_N"/>
</dbReference>
<evidence type="ECO:0000313" key="2">
    <source>
        <dbReference type="EMBL" id="ABZ06070.1"/>
    </source>
</evidence>
<name>B3T0G1_9ZZZZ</name>
<dbReference type="EMBL" id="EU016565">
    <property type="protein sequence ID" value="ABZ06070.1"/>
    <property type="molecule type" value="Genomic_DNA"/>
</dbReference>
<dbReference type="PANTHER" id="PTHR33375">
    <property type="entry name" value="CHROMOSOME-PARTITIONING PROTEIN PARB-RELATED"/>
    <property type="match status" value="1"/>
</dbReference>
<feature type="domain" description="ParB-like N-terminal" evidence="1">
    <location>
        <begin position="4"/>
        <end position="93"/>
    </location>
</feature>
<dbReference type="SMART" id="SM00470">
    <property type="entry name" value="ParB"/>
    <property type="match status" value="1"/>
</dbReference>
<dbReference type="Pfam" id="PF02195">
    <property type="entry name" value="ParB_N"/>
    <property type="match status" value="1"/>
</dbReference>
<organism evidence="2">
    <name type="scientific">uncultured marine microorganism HF4000_005H07</name>
    <dbReference type="NCBI Taxonomy" id="455506"/>
    <lineage>
        <taxon>unclassified sequences</taxon>
        <taxon>environmental samples</taxon>
    </lineage>
</organism>
<proteinExistence type="predicted"/>
<dbReference type="PANTHER" id="PTHR33375:SF1">
    <property type="entry name" value="CHROMOSOME-PARTITIONING PROTEIN PARB-RELATED"/>
    <property type="match status" value="1"/>
</dbReference>
<dbReference type="AlphaFoldDB" id="B3T0G1"/>
<evidence type="ECO:0000259" key="1">
    <source>
        <dbReference type="SMART" id="SM00470"/>
    </source>
</evidence>